<dbReference type="PANTHER" id="PTHR11785">
    <property type="entry name" value="AMINO ACID TRANSPORTER"/>
    <property type="match status" value="1"/>
</dbReference>
<evidence type="ECO:0000313" key="21">
    <source>
        <dbReference type="Proteomes" id="UP000314986"/>
    </source>
</evidence>
<dbReference type="AlphaFoldDB" id="A0A4W3JC26"/>
<feature type="transmembrane region" description="Helical" evidence="19">
    <location>
        <begin position="478"/>
        <end position="499"/>
    </location>
</feature>
<comment type="catalytic activity">
    <reaction evidence="12">
        <text>L-histidine(out) + L-arginine(in) = L-histidine(in) + L-arginine(out)</text>
        <dbReference type="Rhea" id="RHEA:71063"/>
        <dbReference type="ChEBI" id="CHEBI:32682"/>
        <dbReference type="ChEBI" id="CHEBI:57595"/>
    </reaction>
    <physiologicalReaction direction="left-to-right" evidence="12">
        <dbReference type="Rhea" id="RHEA:71064"/>
    </physiologicalReaction>
</comment>
<evidence type="ECO:0000256" key="2">
    <source>
        <dbReference type="ARBA" id="ARBA00009523"/>
    </source>
</evidence>
<dbReference type="InParanoid" id="A0A4W3JC26"/>
<evidence type="ECO:0000256" key="12">
    <source>
        <dbReference type="ARBA" id="ARBA00051835"/>
    </source>
</evidence>
<feature type="transmembrane region" description="Helical" evidence="19">
    <location>
        <begin position="253"/>
        <end position="274"/>
    </location>
</feature>
<dbReference type="OMA" id="TYWVISF"/>
<reference evidence="21" key="3">
    <citation type="journal article" date="2014" name="Nature">
        <title>Elephant shark genome provides unique insights into gnathostome evolution.</title>
        <authorList>
            <consortium name="International Elephant Shark Genome Sequencing Consortium"/>
            <person name="Venkatesh B."/>
            <person name="Lee A.P."/>
            <person name="Ravi V."/>
            <person name="Maurya A.K."/>
            <person name="Lian M.M."/>
            <person name="Swann J.B."/>
            <person name="Ohta Y."/>
            <person name="Flajnik M.F."/>
            <person name="Sutoh Y."/>
            <person name="Kasahara M."/>
            <person name="Hoon S."/>
            <person name="Gangu V."/>
            <person name="Roy S.W."/>
            <person name="Irimia M."/>
            <person name="Korzh V."/>
            <person name="Kondrychyn I."/>
            <person name="Lim Z.W."/>
            <person name="Tay B.H."/>
            <person name="Tohari S."/>
            <person name="Kong K.W."/>
            <person name="Ho S."/>
            <person name="Lorente-Galdos B."/>
            <person name="Quilez J."/>
            <person name="Marques-Bonet T."/>
            <person name="Raney B.J."/>
            <person name="Ingham P.W."/>
            <person name="Tay A."/>
            <person name="Hillier L.W."/>
            <person name="Minx P."/>
            <person name="Boehm T."/>
            <person name="Wilson R.K."/>
            <person name="Brenner S."/>
            <person name="Warren W.C."/>
        </authorList>
    </citation>
    <scope>NUCLEOTIDE SEQUENCE [LARGE SCALE GENOMIC DNA]</scope>
</reference>
<dbReference type="PANTHER" id="PTHR11785:SF354">
    <property type="entry name" value="B(0,+)-TYPE AMINO ACID TRANSPORTER 1"/>
    <property type="match status" value="1"/>
</dbReference>
<dbReference type="FunFam" id="1.20.1740.10:FF:000015">
    <property type="entry name" value="B(0,+)-type amino acid transporter 1"/>
    <property type="match status" value="1"/>
</dbReference>
<reference evidence="20" key="5">
    <citation type="submission" date="2025-09" db="UniProtKB">
        <authorList>
            <consortium name="Ensembl"/>
        </authorList>
    </citation>
    <scope>IDENTIFICATION</scope>
</reference>
<feature type="transmembrane region" description="Helical" evidence="19">
    <location>
        <begin position="72"/>
        <end position="93"/>
    </location>
</feature>
<proteinExistence type="inferred from homology"/>
<feature type="transmembrane region" description="Helical" evidence="19">
    <location>
        <begin position="195"/>
        <end position="215"/>
    </location>
</feature>
<evidence type="ECO:0000256" key="8">
    <source>
        <dbReference type="ARBA" id="ARBA00023136"/>
    </source>
</evidence>
<evidence type="ECO:0000256" key="17">
    <source>
        <dbReference type="ARBA" id="ARBA00083296"/>
    </source>
</evidence>
<feature type="transmembrane region" description="Helical" evidence="19">
    <location>
        <begin position="422"/>
        <end position="441"/>
    </location>
</feature>
<gene>
    <name evidence="20" type="primary">slc7a9</name>
</gene>
<keyword evidence="9" id="KW-1015">Disulfide bond</keyword>
<comment type="catalytic activity">
    <reaction evidence="11">
        <text>L-cystine(out) + L-arginine(in) = L-cystine(in) + L-arginine(out)</text>
        <dbReference type="Rhea" id="RHEA:71075"/>
        <dbReference type="ChEBI" id="CHEBI:32682"/>
        <dbReference type="ChEBI" id="CHEBI:35491"/>
    </reaction>
    <physiologicalReaction direction="left-to-right" evidence="11">
        <dbReference type="Rhea" id="RHEA:71076"/>
    </physiologicalReaction>
</comment>
<comment type="catalytic activity">
    <reaction evidence="14">
        <text>L-leucine(out) + L-arginine(in) = L-leucine(in) + L-arginine(out)</text>
        <dbReference type="Rhea" id="RHEA:71059"/>
        <dbReference type="ChEBI" id="CHEBI:32682"/>
        <dbReference type="ChEBI" id="CHEBI:57427"/>
    </reaction>
    <physiologicalReaction direction="left-to-right" evidence="14">
        <dbReference type="Rhea" id="RHEA:71060"/>
    </physiologicalReaction>
</comment>
<comment type="catalytic activity">
    <reaction evidence="10">
        <text>L-lysine(out) + L-arginine(in) = L-lysine(in) + L-arginine(out)</text>
        <dbReference type="Rhea" id="RHEA:70827"/>
        <dbReference type="ChEBI" id="CHEBI:32551"/>
        <dbReference type="ChEBI" id="CHEBI:32682"/>
    </reaction>
    <physiologicalReaction direction="left-to-right" evidence="10">
        <dbReference type="Rhea" id="RHEA:70828"/>
    </physiologicalReaction>
</comment>
<comment type="subcellular location">
    <subcellularLocation>
        <location evidence="1">Apical cell membrane</location>
        <topology evidence="1">Multi-pass membrane protein</topology>
    </subcellularLocation>
</comment>
<evidence type="ECO:0000256" key="4">
    <source>
        <dbReference type="ARBA" id="ARBA00022475"/>
    </source>
</evidence>
<sequence>MLRQSLQFDGKSVLQIRYYTEVPSESSGGQLKIPWLYLKRERSFSRSSGQQCITFSYCTQTDCLFFFSWEKVGLLSGISLIVGTMIGSGIFISPKSVLANTGAVGPSLILWAVAGIISTLGALCYADLGTMIVKSGGEYYYIFEAFGSIPAFLYSWMSITVSKPSSFAIISLSFAEYAVTPFYPGCVPPQMPIKCLAATAIVLITLVNSFSVKLASYAQNFFTFAKLAIVAVIIVAGLVLLAQGNTQNFKNSFDGAHISFSAIGLGLYGGLWSYDGWNQLNFITEELKNPYRNLPLAIIIGIPSVTVCYILVNVAYFTVMTPTELLQSSAVAVTFGDRVLTPATWIVPLFVVFSTFGAANGSCFTAGRLTYVTAREGHMLKILAYINVKHLTPAPALIFNGMLAIIYIIPADLTTLLNYFSFSVWIFYGLTSFSLIYLHFARKDLERPVKVPVIIPVIMTLLSIYLVFAPIIEQPELAYLYCTLFILGGLIIYFLFVHLRFSWTRTLMNPITKHIQLLLEAAPPESQI</sequence>
<feature type="transmembrane region" description="Helical" evidence="19">
    <location>
        <begin position="221"/>
        <end position="241"/>
    </location>
</feature>
<evidence type="ECO:0000256" key="18">
    <source>
        <dbReference type="ARBA" id="ARBA00093193"/>
    </source>
</evidence>
<dbReference type="InterPro" id="IPR002293">
    <property type="entry name" value="AA/rel_permease1"/>
</dbReference>
<dbReference type="GO" id="GO:0015179">
    <property type="term" value="F:L-amino acid transmembrane transporter activity"/>
    <property type="evidence" value="ECO:0007669"/>
    <property type="project" value="TreeGrafter"/>
</dbReference>
<evidence type="ECO:0000256" key="3">
    <source>
        <dbReference type="ARBA" id="ARBA00022448"/>
    </source>
</evidence>
<dbReference type="FunCoup" id="A0A4W3JC26">
    <property type="interactions" value="10"/>
</dbReference>
<evidence type="ECO:0000256" key="6">
    <source>
        <dbReference type="ARBA" id="ARBA00022692"/>
    </source>
</evidence>
<keyword evidence="8 19" id="KW-0472">Membrane</keyword>
<organism evidence="20 21">
    <name type="scientific">Callorhinchus milii</name>
    <name type="common">Ghost shark</name>
    <dbReference type="NCBI Taxonomy" id="7868"/>
    <lineage>
        <taxon>Eukaryota</taxon>
        <taxon>Metazoa</taxon>
        <taxon>Chordata</taxon>
        <taxon>Craniata</taxon>
        <taxon>Vertebrata</taxon>
        <taxon>Chondrichthyes</taxon>
        <taxon>Holocephali</taxon>
        <taxon>Chimaeriformes</taxon>
        <taxon>Callorhinchidae</taxon>
        <taxon>Callorhinchus</taxon>
    </lineage>
</organism>
<evidence type="ECO:0000256" key="13">
    <source>
        <dbReference type="ARBA" id="ARBA00052179"/>
    </source>
</evidence>
<feature type="transmembrane region" description="Helical" evidence="19">
    <location>
        <begin position="108"/>
        <end position="128"/>
    </location>
</feature>
<evidence type="ECO:0000256" key="15">
    <source>
        <dbReference type="ARBA" id="ARBA00074336"/>
    </source>
</evidence>
<feature type="transmembrane region" description="Helical" evidence="19">
    <location>
        <begin position="453"/>
        <end position="472"/>
    </location>
</feature>
<dbReference type="Proteomes" id="UP000314986">
    <property type="component" value="Unassembled WGS sequence"/>
</dbReference>
<feature type="transmembrane region" description="Helical" evidence="19">
    <location>
        <begin position="140"/>
        <end position="159"/>
    </location>
</feature>
<comment type="catalytic activity">
    <reaction evidence="13">
        <text>L-cysteine(out) + L-arginine(in) = L-cysteine(in) + L-arginine(out)</text>
        <dbReference type="Rhea" id="RHEA:71071"/>
        <dbReference type="ChEBI" id="CHEBI:32682"/>
        <dbReference type="ChEBI" id="CHEBI:35235"/>
    </reaction>
    <physiologicalReaction direction="left-to-right" evidence="13">
        <dbReference type="Rhea" id="RHEA:71072"/>
    </physiologicalReaction>
</comment>
<protein>
    <recommendedName>
        <fullName evidence="15">b(0,+)-type amino acid transporter 1</fullName>
    </recommendedName>
    <alternativeName>
        <fullName evidence="16">Glycoprotein-associated amino acid transporter b0,+AT1</fullName>
    </alternativeName>
    <alternativeName>
        <fullName evidence="17">Solute carrier family 7 member 9</fullName>
    </alternativeName>
</protein>
<accession>A0A4W3JC26</accession>
<evidence type="ECO:0000256" key="16">
    <source>
        <dbReference type="ARBA" id="ARBA00079910"/>
    </source>
</evidence>
<name>A0A4W3JC26_CALMI</name>
<dbReference type="Ensembl" id="ENSCMIT00000037637.1">
    <property type="protein sequence ID" value="ENSCMIP00000037096.1"/>
    <property type="gene ID" value="ENSCMIG00000015630.1"/>
</dbReference>
<evidence type="ECO:0000256" key="10">
    <source>
        <dbReference type="ARBA" id="ARBA00051323"/>
    </source>
</evidence>
<dbReference type="Pfam" id="PF13520">
    <property type="entry name" value="AA_permease_2"/>
    <property type="match status" value="1"/>
</dbReference>
<feature type="transmembrane region" description="Helical" evidence="19">
    <location>
        <begin position="391"/>
        <end position="410"/>
    </location>
</feature>
<comment type="catalytic activity">
    <reaction evidence="18">
        <text>L-phenylalanine(out) + L-arginine(in) = L-phenylalanine(in) + L-arginine(out)</text>
        <dbReference type="Rhea" id="RHEA:71067"/>
        <dbReference type="ChEBI" id="CHEBI:32682"/>
        <dbReference type="ChEBI" id="CHEBI:58095"/>
    </reaction>
    <physiologicalReaction direction="left-to-right" evidence="18">
        <dbReference type="Rhea" id="RHEA:71068"/>
    </physiologicalReaction>
</comment>
<evidence type="ECO:0000256" key="5">
    <source>
        <dbReference type="ARBA" id="ARBA00022553"/>
    </source>
</evidence>
<keyword evidence="21" id="KW-1185">Reference proteome</keyword>
<dbReference type="STRING" id="7868.ENSCMIP00000037096"/>
<evidence type="ECO:0000313" key="20">
    <source>
        <dbReference type="Ensembl" id="ENSCMIP00000037096.1"/>
    </source>
</evidence>
<keyword evidence="6 19" id="KW-0812">Transmembrane</keyword>
<reference evidence="21" key="2">
    <citation type="journal article" date="2007" name="PLoS Biol.">
        <title>Survey sequencing and comparative analysis of the elephant shark (Callorhinchus milii) genome.</title>
        <authorList>
            <person name="Venkatesh B."/>
            <person name="Kirkness E.F."/>
            <person name="Loh Y.H."/>
            <person name="Halpern A.L."/>
            <person name="Lee A.P."/>
            <person name="Johnson J."/>
            <person name="Dandona N."/>
            <person name="Viswanathan L.D."/>
            <person name="Tay A."/>
            <person name="Venter J.C."/>
            <person name="Strausberg R.L."/>
            <person name="Brenner S."/>
        </authorList>
    </citation>
    <scope>NUCLEOTIDE SEQUENCE [LARGE SCALE GENOMIC DNA]</scope>
</reference>
<evidence type="ECO:0000256" key="19">
    <source>
        <dbReference type="SAM" id="Phobius"/>
    </source>
</evidence>
<dbReference type="GO" id="GO:0016324">
    <property type="term" value="C:apical plasma membrane"/>
    <property type="evidence" value="ECO:0007669"/>
    <property type="project" value="UniProtKB-SubCell"/>
</dbReference>
<comment type="similarity">
    <text evidence="2">Belongs to the amino acid-polyamine-organocation (APC) superfamily.</text>
</comment>
<keyword evidence="3" id="KW-0813">Transport</keyword>
<keyword evidence="7 19" id="KW-1133">Transmembrane helix</keyword>
<dbReference type="Gene3D" id="1.20.1740.10">
    <property type="entry name" value="Amino acid/polyamine transporter I"/>
    <property type="match status" value="1"/>
</dbReference>
<dbReference type="InterPro" id="IPR050598">
    <property type="entry name" value="AminoAcid_Transporter"/>
</dbReference>
<evidence type="ECO:0000256" key="14">
    <source>
        <dbReference type="ARBA" id="ARBA00052732"/>
    </source>
</evidence>
<keyword evidence="5" id="KW-0597">Phosphoprotein</keyword>
<evidence type="ECO:0000256" key="1">
    <source>
        <dbReference type="ARBA" id="ARBA00004424"/>
    </source>
</evidence>
<dbReference type="GeneTree" id="ENSGT00940000156370"/>
<feature type="transmembrane region" description="Helical" evidence="19">
    <location>
        <begin position="294"/>
        <end position="319"/>
    </location>
</feature>
<evidence type="ECO:0000256" key="7">
    <source>
        <dbReference type="ARBA" id="ARBA00022989"/>
    </source>
</evidence>
<evidence type="ECO:0000256" key="9">
    <source>
        <dbReference type="ARBA" id="ARBA00023157"/>
    </source>
</evidence>
<evidence type="ECO:0000256" key="11">
    <source>
        <dbReference type="ARBA" id="ARBA00051814"/>
    </source>
</evidence>
<keyword evidence="4" id="KW-1003">Cell membrane</keyword>
<reference evidence="20" key="4">
    <citation type="submission" date="2025-08" db="UniProtKB">
        <authorList>
            <consortium name="Ensembl"/>
        </authorList>
    </citation>
    <scope>IDENTIFICATION</scope>
</reference>
<reference evidence="21" key="1">
    <citation type="journal article" date="2006" name="Science">
        <title>Ancient noncoding elements conserved in the human genome.</title>
        <authorList>
            <person name="Venkatesh B."/>
            <person name="Kirkness E.F."/>
            <person name="Loh Y.H."/>
            <person name="Halpern A.L."/>
            <person name="Lee A.P."/>
            <person name="Johnson J."/>
            <person name="Dandona N."/>
            <person name="Viswanathan L.D."/>
            <person name="Tay A."/>
            <person name="Venter J.C."/>
            <person name="Strausberg R.L."/>
            <person name="Brenner S."/>
        </authorList>
    </citation>
    <scope>NUCLEOTIDE SEQUENCE [LARGE SCALE GENOMIC DNA]</scope>
</reference>
<dbReference type="PIRSF" id="PIRSF006060">
    <property type="entry name" value="AA_transporter"/>
    <property type="match status" value="1"/>
</dbReference>